<name>A0A7W8NBN7_9DEIO</name>
<sequence>MSECAHCWHTVTVLLTMPPQHEQVCCFCGEKRRQRDIGQQPMGHGPFAPALTLPSPRTAMARDLGIDVAVAKRAGVGLGMLDPEESHE</sequence>
<dbReference type="AlphaFoldDB" id="A0A7W8NBN7"/>
<accession>A0A7W8NBN7</accession>
<evidence type="ECO:0000313" key="1">
    <source>
        <dbReference type="EMBL" id="MBB5361304.1"/>
    </source>
</evidence>
<protein>
    <submittedName>
        <fullName evidence="1">Uncharacterized protein</fullName>
    </submittedName>
</protein>
<dbReference type="Proteomes" id="UP000552709">
    <property type="component" value="Unassembled WGS sequence"/>
</dbReference>
<proteinExistence type="predicted"/>
<organism evidence="1 2">
    <name type="scientific">Deinococcus humi</name>
    <dbReference type="NCBI Taxonomy" id="662880"/>
    <lineage>
        <taxon>Bacteria</taxon>
        <taxon>Thermotogati</taxon>
        <taxon>Deinococcota</taxon>
        <taxon>Deinococci</taxon>
        <taxon>Deinococcales</taxon>
        <taxon>Deinococcaceae</taxon>
        <taxon>Deinococcus</taxon>
    </lineage>
</organism>
<evidence type="ECO:0000313" key="2">
    <source>
        <dbReference type="Proteomes" id="UP000552709"/>
    </source>
</evidence>
<reference evidence="1 2" key="1">
    <citation type="submission" date="2020-08" db="EMBL/GenBank/DDBJ databases">
        <title>Genomic Encyclopedia of Type Strains, Phase IV (KMG-IV): sequencing the most valuable type-strain genomes for metagenomic binning, comparative biology and taxonomic classification.</title>
        <authorList>
            <person name="Goeker M."/>
        </authorList>
    </citation>
    <scope>NUCLEOTIDE SEQUENCE [LARGE SCALE GENOMIC DNA]</scope>
    <source>
        <strain evidence="1 2">DSM 27939</strain>
    </source>
</reference>
<comment type="caution">
    <text evidence="1">The sequence shown here is derived from an EMBL/GenBank/DDBJ whole genome shotgun (WGS) entry which is preliminary data.</text>
</comment>
<dbReference type="EMBL" id="JACHFL010000001">
    <property type="protein sequence ID" value="MBB5361304.1"/>
    <property type="molecule type" value="Genomic_DNA"/>
</dbReference>
<gene>
    <name evidence="1" type="ORF">HNQ08_000375</name>
</gene>
<keyword evidence="2" id="KW-1185">Reference proteome</keyword>